<reference evidence="2 3" key="1">
    <citation type="submission" date="2025-04" db="UniProtKB">
        <authorList>
            <consortium name="RefSeq"/>
        </authorList>
    </citation>
    <scope>IDENTIFICATION</scope>
</reference>
<organism evidence="1 3">
    <name type="scientific">Dinoponera quadriceps</name>
    <name type="common">South American ant</name>
    <dbReference type="NCBI Taxonomy" id="609295"/>
    <lineage>
        <taxon>Eukaryota</taxon>
        <taxon>Metazoa</taxon>
        <taxon>Ecdysozoa</taxon>
        <taxon>Arthropoda</taxon>
        <taxon>Hexapoda</taxon>
        <taxon>Insecta</taxon>
        <taxon>Pterygota</taxon>
        <taxon>Neoptera</taxon>
        <taxon>Endopterygota</taxon>
        <taxon>Hymenoptera</taxon>
        <taxon>Apocrita</taxon>
        <taxon>Aculeata</taxon>
        <taxon>Formicoidea</taxon>
        <taxon>Formicidae</taxon>
        <taxon>Ponerinae</taxon>
        <taxon>Ponerini</taxon>
        <taxon>Dinoponera</taxon>
    </lineage>
</organism>
<evidence type="ECO:0000313" key="1">
    <source>
        <dbReference type="Proteomes" id="UP000515204"/>
    </source>
</evidence>
<accession>A0A6P3XBL0</accession>
<protein>
    <submittedName>
        <fullName evidence="2 3">Uncharacterized protein LOC106744999</fullName>
    </submittedName>
</protein>
<evidence type="ECO:0000313" key="3">
    <source>
        <dbReference type="RefSeq" id="XP_014475680.1"/>
    </source>
</evidence>
<dbReference type="GeneID" id="106744999"/>
<gene>
    <name evidence="2 3" type="primary">LOC106744999</name>
</gene>
<proteinExistence type="predicted"/>
<dbReference type="RefSeq" id="XP_014475679.1">
    <property type="nucleotide sequence ID" value="XM_014620193.1"/>
</dbReference>
<dbReference type="OrthoDB" id="6487365at2759"/>
<sequence>MLNNQKMGDHDEVAASDETFKGINECSIKIEQPIDRDKEETNVKYFDFNLEVNDFLETKLEDKMELRRSKRIKKLPSTKPQSQGSQVFTLQSITAEQNFGSKYRPIRPKPYTTTDSYQHVRSIESKTRDITTIKKKNNDRKKIGIPNISVGTNRRKAKSPNKPIHRHSVELFFNKMAQTVLKLPEDIQAEIKMEICKLVTKAEIEFYESQGR</sequence>
<name>A0A6P3XBL0_DINQU</name>
<keyword evidence="1" id="KW-1185">Reference proteome</keyword>
<dbReference type="Proteomes" id="UP000515204">
    <property type="component" value="Unplaced"/>
</dbReference>
<dbReference type="KEGG" id="dqu:106744999"/>
<dbReference type="AlphaFoldDB" id="A0A6P3XBL0"/>
<dbReference type="RefSeq" id="XP_014475680.1">
    <property type="nucleotide sequence ID" value="XM_014620194.1"/>
</dbReference>
<evidence type="ECO:0000313" key="2">
    <source>
        <dbReference type="RefSeq" id="XP_014475679.1"/>
    </source>
</evidence>